<dbReference type="Gene3D" id="3.90.226.10">
    <property type="entry name" value="2-enoyl-CoA Hydratase, Chain A, domain 1"/>
    <property type="match status" value="1"/>
</dbReference>
<dbReference type="PANTHER" id="PTHR42987">
    <property type="entry name" value="PEPTIDASE S49"/>
    <property type="match status" value="1"/>
</dbReference>
<protein>
    <recommendedName>
        <fullName evidence="2">Peptidase S49 domain-containing protein</fullName>
    </recommendedName>
</protein>
<dbReference type="SUPFAM" id="SSF52096">
    <property type="entry name" value="ClpP/crotonase"/>
    <property type="match status" value="1"/>
</dbReference>
<name>A0A014ML01_9BURK</name>
<dbReference type="EMBL" id="JBOK01000027">
    <property type="protein sequence ID" value="EXU78769.1"/>
    <property type="molecule type" value="Genomic_DNA"/>
</dbReference>
<dbReference type="InterPro" id="IPR033855">
    <property type="entry name" value="Protein_C"/>
</dbReference>
<dbReference type="AlphaFoldDB" id="A0A014ML01"/>
<dbReference type="PANTHER" id="PTHR42987:SF4">
    <property type="entry name" value="PROTEASE SOHB-RELATED"/>
    <property type="match status" value="1"/>
</dbReference>
<organism evidence="3 4">
    <name type="scientific">Comamonas aquatica DA1877</name>
    <dbReference type="NCBI Taxonomy" id="1457173"/>
    <lineage>
        <taxon>Bacteria</taxon>
        <taxon>Pseudomonadati</taxon>
        <taxon>Pseudomonadota</taxon>
        <taxon>Betaproteobacteria</taxon>
        <taxon>Burkholderiales</taxon>
        <taxon>Comamonadaceae</taxon>
        <taxon>Comamonas</taxon>
    </lineage>
</organism>
<dbReference type="GO" id="GO:0008233">
    <property type="term" value="F:peptidase activity"/>
    <property type="evidence" value="ECO:0007669"/>
    <property type="project" value="InterPro"/>
</dbReference>
<gene>
    <name evidence="3" type="ORF">AX13_09775</name>
</gene>
<dbReference type="InterPro" id="IPR002142">
    <property type="entry name" value="Peptidase_S49"/>
</dbReference>
<dbReference type="Gene3D" id="6.20.330.10">
    <property type="match status" value="1"/>
</dbReference>
<dbReference type="Proteomes" id="UP000020766">
    <property type="component" value="Unassembled WGS sequence"/>
</dbReference>
<sequence>MSLLLAEFYNSPWVLEATTHAKMAEVLERWSMGVRLSADQIQIAVGDAPQTAAQRKARTAQAGGVGTMVLPVHGVLTNRAHAKAASTVMTSSEELAAQIRSAGRDPDVGRIVLDVDSPGGSAFGVQEVGDAIWQVRQEKPVIAVVNATAASGGYWIASQASEVVLTPSGMVGSIGAYMAHVDRSAKYEKEGQKITYVYAGKHKVEGNDTAPMSEETLAYVQAMADQCYDDFVSAVARGRGVAISVAGGPSFGEGRMVMAQQALKVGMVDRLGTLAQVLAEGVQTPAGKPPRVQSLGAAQARARLLALG</sequence>
<proteinExistence type="inferred from homology"/>
<dbReference type="PATRIC" id="fig|1457173.3.peg.3362"/>
<comment type="similarity">
    <text evidence="1">Belongs to the peptidase S49 family.</text>
</comment>
<keyword evidence="4" id="KW-1185">Reference proteome</keyword>
<feature type="domain" description="Peptidase S49" evidence="2">
    <location>
        <begin position="136"/>
        <end position="280"/>
    </location>
</feature>
<dbReference type="RefSeq" id="WP_043387037.1">
    <property type="nucleotide sequence ID" value="NZ_JBOK01000027.1"/>
</dbReference>
<evidence type="ECO:0000313" key="4">
    <source>
        <dbReference type="Proteomes" id="UP000020766"/>
    </source>
</evidence>
<dbReference type="CDD" id="cd07022">
    <property type="entry name" value="S49_Sppa_36K_type"/>
    <property type="match status" value="1"/>
</dbReference>
<evidence type="ECO:0000259" key="2">
    <source>
        <dbReference type="Pfam" id="PF01343"/>
    </source>
</evidence>
<accession>A0A014ML01</accession>
<evidence type="ECO:0000256" key="1">
    <source>
        <dbReference type="ARBA" id="ARBA00008683"/>
    </source>
</evidence>
<comment type="caution">
    <text evidence="3">The sequence shown here is derived from an EMBL/GenBank/DDBJ whole genome shotgun (WGS) entry which is preliminary data.</text>
</comment>
<reference evidence="3 4" key="1">
    <citation type="submission" date="2014-01" db="EMBL/GenBank/DDBJ databases">
        <title>Interspecies Systems Biology Uncovers Metabolites Affecting C. elegans Gene Expression and Life History Traits.</title>
        <authorList>
            <person name="Watson E."/>
            <person name="Macneil L.T."/>
            <person name="Ritter A.D."/>
            <person name="Yilmaz L.S."/>
            <person name="Rosebrock A.P."/>
            <person name="Caudy A.A."/>
            <person name="Walhout A.J."/>
        </authorList>
    </citation>
    <scope>NUCLEOTIDE SEQUENCE [LARGE SCALE GENOMIC DNA]</scope>
    <source>
        <strain evidence="3 4">DA1877</strain>
    </source>
</reference>
<dbReference type="InterPro" id="IPR029045">
    <property type="entry name" value="ClpP/crotonase-like_dom_sf"/>
</dbReference>
<dbReference type="Pfam" id="PF01343">
    <property type="entry name" value="Peptidase_S49"/>
    <property type="match status" value="1"/>
</dbReference>
<evidence type="ECO:0000313" key="3">
    <source>
        <dbReference type="EMBL" id="EXU78769.1"/>
    </source>
</evidence>
<dbReference type="GO" id="GO:0006508">
    <property type="term" value="P:proteolysis"/>
    <property type="evidence" value="ECO:0007669"/>
    <property type="project" value="InterPro"/>
</dbReference>